<name>A0A075WCJ5_ARCFL</name>
<dbReference type="EMBL" id="CP006577">
    <property type="protein sequence ID" value="AIG97287.1"/>
    <property type="molecule type" value="Genomic_DNA"/>
</dbReference>
<sequence length="187" mass="20637">MPREVNIRIAGTGGQGVIKAGLVLAEAFALEGKNVVQTQSYGPEARGGASRADIIVSDDEIDFPGLRRVDYLLVLHDSAYRKYYPQVDGETHVIYDSSLVNARRGLGFPFTETSIREFGTPLFANMIAIGALTAMLGLQPEKVEVVIQKRMRKAEENVKAFRIGFEMGRRVTKPKVVSHVVKPYILS</sequence>
<evidence type="ECO:0000259" key="2">
    <source>
        <dbReference type="Pfam" id="PF01558"/>
    </source>
</evidence>
<dbReference type="GO" id="GO:0047553">
    <property type="term" value="F:2-oxoglutarate synthase activity"/>
    <property type="evidence" value="ECO:0007669"/>
    <property type="project" value="UniProtKB-EC"/>
</dbReference>
<dbReference type="HOGENOM" id="CLU_087284_0_0_2"/>
<dbReference type="Proteomes" id="UP000028501">
    <property type="component" value="Chromosome"/>
</dbReference>
<dbReference type="RefSeq" id="WP_010877978.1">
    <property type="nucleotide sequence ID" value="NZ_CP006577.1"/>
</dbReference>
<keyword evidence="1 3" id="KW-0560">Oxidoreductase</keyword>
<dbReference type="KEGG" id="afg:AFULGI_00004790"/>
<evidence type="ECO:0000256" key="1">
    <source>
        <dbReference type="ARBA" id="ARBA00023002"/>
    </source>
</evidence>
<dbReference type="InterPro" id="IPR002869">
    <property type="entry name" value="Pyrv_flavodox_OxRed_cen"/>
</dbReference>
<evidence type="ECO:0000313" key="4">
    <source>
        <dbReference type="Proteomes" id="UP000028501"/>
    </source>
</evidence>
<dbReference type="Gene3D" id="3.40.920.10">
    <property type="entry name" value="Pyruvate-ferredoxin oxidoreductase, PFOR, domain III"/>
    <property type="match status" value="1"/>
</dbReference>
<evidence type="ECO:0000313" key="3">
    <source>
        <dbReference type="EMBL" id="AIG97287.1"/>
    </source>
</evidence>
<keyword evidence="3" id="KW-0670">Pyruvate</keyword>
<dbReference type="SUPFAM" id="SSF53323">
    <property type="entry name" value="Pyruvate-ferredoxin oxidoreductase, PFOR, domain III"/>
    <property type="match status" value="1"/>
</dbReference>
<dbReference type="PANTHER" id="PTHR42730">
    <property type="entry name" value="2-OXOGLUTARATE SYNTHASE SUBUNIT KORC"/>
    <property type="match status" value="1"/>
</dbReference>
<dbReference type="GeneID" id="24794011"/>
<gene>
    <name evidence="3" type="ORF">AFULGI_00004790</name>
</gene>
<dbReference type="InterPro" id="IPR019752">
    <property type="entry name" value="Pyrv/ketoisovalerate_OxRed_cat"/>
</dbReference>
<dbReference type="SMR" id="A0A075WCJ5"/>
<proteinExistence type="predicted"/>
<dbReference type="PANTHER" id="PTHR42730:SF1">
    <property type="entry name" value="2-OXOGLUTARATE SYNTHASE SUBUNIT KORC"/>
    <property type="match status" value="1"/>
</dbReference>
<accession>A0A075WCJ5</accession>
<dbReference type="AlphaFoldDB" id="A0A075WCJ5"/>
<protein>
    <submittedName>
        <fullName evidence="3">Pyruvate:ferredoxin oxidoreductase</fullName>
        <ecNumber evidence="3">1.2.7.3</ecNumber>
    </submittedName>
</protein>
<dbReference type="EC" id="1.2.7.3" evidence="3"/>
<dbReference type="Pfam" id="PF01558">
    <property type="entry name" value="POR"/>
    <property type="match status" value="1"/>
</dbReference>
<dbReference type="InterPro" id="IPR052554">
    <property type="entry name" value="2-oxoglutarate_synth_KorC"/>
</dbReference>
<reference evidence="3 4" key="1">
    <citation type="submission" date="2013-07" db="EMBL/GenBank/DDBJ databases">
        <title>Genome of Archaeoglobus fulgidus.</title>
        <authorList>
            <person name="Fiebig A."/>
            <person name="Birkeland N.-K."/>
        </authorList>
    </citation>
    <scope>NUCLEOTIDE SEQUENCE [LARGE SCALE GENOMIC DNA]</scope>
    <source>
        <strain evidence="3 4">DSM 8774</strain>
    </source>
</reference>
<organism evidence="3 4">
    <name type="scientific">Archaeoglobus fulgidus DSM 8774</name>
    <dbReference type="NCBI Taxonomy" id="1344584"/>
    <lineage>
        <taxon>Archaea</taxon>
        <taxon>Methanobacteriati</taxon>
        <taxon>Methanobacteriota</taxon>
        <taxon>Archaeoglobi</taxon>
        <taxon>Archaeoglobales</taxon>
        <taxon>Archaeoglobaceae</taxon>
        <taxon>Archaeoglobus</taxon>
    </lineage>
</organism>
<feature type="domain" description="Pyruvate/ketoisovalerate oxidoreductase catalytic" evidence="2">
    <location>
        <begin position="13"/>
        <end position="166"/>
    </location>
</feature>